<comment type="caution">
    <text evidence="1">The sequence shown here is derived from an EMBL/GenBank/DDBJ whole genome shotgun (WGS) entry which is preliminary data.</text>
</comment>
<reference evidence="1 2" key="1">
    <citation type="submission" date="2019-06" db="EMBL/GenBank/DDBJ databases">
        <title>Draft genome sequence of Actinomyces oris CCUG 34288T.</title>
        <authorList>
            <person name="Salva-Serra F."/>
            <person name="Cardew S."/>
            <person name="Moore E."/>
        </authorList>
    </citation>
    <scope>NUCLEOTIDE SEQUENCE [LARGE SCALE GENOMIC DNA]</scope>
    <source>
        <strain evidence="1 2">CCUG 34288</strain>
    </source>
</reference>
<proteinExistence type="predicted"/>
<dbReference type="InterPro" id="IPR004143">
    <property type="entry name" value="BPL_LPL_catalytic"/>
</dbReference>
<dbReference type="GO" id="GO:0005737">
    <property type="term" value="C:cytoplasm"/>
    <property type="evidence" value="ECO:0007669"/>
    <property type="project" value="TreeGrafter"/>
</dbReference>
<evidence type="ECO:0000313" key="2">
    <source>
        <dbReference type="Proteomes" id="UP000317942"/>
    </source>
</evidence>
<name>A0A1Q8WT49_9ACTO</name>
<dbReference type="AlphaFoldDB" id="A0A1Q8WT49"/>
<dbReference type="SUPFAM" id="SSF55681">
    <property type="entry name" value="Class II aaRS and biotin synthetases"/>
    <property type="match status" value="1"/>
</dbReference>
<keyword evidence="1" id="KW-0436">Ligase</keyword>
<dbReference type="InterPro" id="IPR045864">
    <property type="entry name" value="aa-tRNA-synth_II/BPL/LPL"/>
</dbReference>
<dbReference type="Proteomes" id="UP000317942">
    <property type="component" value="Unassembled WGS sequence"/>
</dbReference>
<dbReference type="Gene3D" id="2.30.30.100">
    <property type="match status" value="1"/>
</dbReference>
<dbReference type="OrthoDB" id="9807064at2"/>
<dbReference type="Gene3D" id="3.30.930.10">
    <property type="entry name" value="Bira Bifunctional Protein, Domain 2"/>
    <property type="match status" value="1"/>
</dbReference>
<dbReference type="GO" id="GO:0004077">
    <property type="term" value="F:biotin--[biotin carboxyl-carrier protein] ligase activity"/>
    <property type="evidence" value="ECO:0007669"/>
    <property type="project" value="TreeGrafter"/>
</dbReference>
<dbReference type="PANTHER" id="PTHR12835">
    <property type="entry name" value="BIOTIN PROTEIN LIGASE"/>
    <property type="match status" value="1"/>
</dbReference>
<accession>A0A1Q8WT49</accession>
<dbReference type="GeneID" id="64211909"/>
<protein>
    <submittedName>
        <fullName evidence="1">Biotin--[acetyl-CoA-carboxylase] ligase</fullName>
    </submittedName>
</protein>
<evidence type="ECO:0000313" key="1">
    <source>
        <dbReference type="EMBL" id="TQD61920.1"/>
    </source>
</evidence>
<organism evidence="1 2">
    <name type="scientific">Actinomyces oris</name>
    <dbReference type="NCBI Taxonomy" id="544580"/>
    <lineage>
        <taxon>Bacteria</taxon>
        <taxon>Bacillati</taxon>
        <taxon>Actinomycetota</taxon>
        <taxon>Actinomycetes</taxon>
        <taxon>Actinomycetales</taxon>
        <taxon>Actinomycetaceae</taxon>
        <taxon>Actinomyces</taxon>
    </lineage>
</organism>
<dbReference type="RefSeq" id="WP_075378533.1">
    <property type="nucleotide sequence ID" value="NZ_CP066060.1"/>
</dbReference>
<sequence>MISGGSPFSRLDTVPVTGSTQDDLRAALTGPERASWPHLSALRALAQTAGRGRSGRAWVTPDDGGALLVSVVLRPLVPAQCLGWLPLLGGLAVRDALTPLVEDLPWRVGTKWPNDVVALPDDPAAVPAVPGWAGTRKIAGVLSELIMPEAAAGGAARVLAPDMVPADRDEAPMVILGVGVNIGQAAEELPVPWAGSLRTLGAVGTGSGPDPEDAVEIVLTAIGHHLARLVGQWEEVGGNVDASGGALGRRLREALNTLGKQVSVQAPDGELGGLAVDVTPALVLRTQAGDTEVRAGDVTLVRMEG</sequence>
<dbReference type="Pfam" id="PF03099">
    <property type="entry name" value="BPL_LplA_LipB"/>
    <property type="match status" value="1"/>
</dbReference>
<gene>
    <name evidence="1" type="ORF">FK267_05920</name>
</gene>
<dbReference type="PANTHER" id="PTHR12835:SF5">
    <property type="entry name" value="BIOTIN--PROTEIN LIGASE"/>
    <property type="match status" value="1"/>
</dbReference>
<dbReference type="EMBL" id="VICC01000004">
    <property type="protein sequence ID" value="TQD61920.1"/>
    <property type="molecule type" value="Genomic_DNA"/>
</dbReference>